<proteinExistence type="predicted"/>
<sequence>MGTRNLIAAIKDGQVKVAQYCQWDGYFEGQGEGIAKFIRVSLAEESTSQQFRDNINKCVFVDDEFIRNAHIESGLDPDAQYVAMGDPALKLYEDKYPQFNRKTGSDIFDLILNGTFELRDNFSFGNDSLWCEFAYILNLDNNTLEIYTGFQTSPSDDIPEIYRRWVNDPDSEYYPVRLHTIVSFSELWENENYMNELAQSERDIEENE</sequence>
<dbReference type="EMBL" id="LT960551">
    <property type="protein sequence ID" value="SOK58626.1"/>
    <property type="molecule type" value="Genomic_DNA"/>
</dbReference>
<evidence type="ECO:0000313" key="1">
    <source>
        <dbReference type="EMBL" id="SOK58626.1"/>
    </source>
</evidence>
<dbReference type="Proteomes" id="UP000240931">
    <property type="component" value="Segment"/>
</dbReference>
<dbReference type="Proteomes" id="UP000317227">
    <property type="component" value="Segment"/>
</dbReference>
<dbReference type="GeneID" id="40100767"/>
<dbReference type="RefSeq" id="YP_009623959.1">
    <property type="nucleotide sequence ID" value="NC_042116.1"/>
</dbReference>
<organism evidence="1 3">
    <name type="scientific">Yersinia phage fHe-Yen9-04</name>
    <dbReference type="NCBI Taxonomy" id="2052742"/>
    <lineage>
        <taxon>Viruses</taxon>
        <taxon>Duplodnaviria</taxon>
        <taxon>Heunggongvirae</taxon>
        <taxon>Uroviricota</taxon>
        <taxon>Caudoviricetes</taxon>
        <taxon>Eneladusvirus</taxon>
        <taxon>Eneladusvirus Yen904</taxon>
    </lineage>
</organism>
<dbReference type="EMBL" id="LR596615">
    <property type="protein sequence ID" value="VUE36395.1"/>
    <property type="molecule type" value="Genomic_DNA"/>
</dbReference>
<reference evidence="2 4" key="3">
    <citation type="submission" date="2019-06" db="EMBL/GenBank/DDBJ databases">
        <authorList>
            <person name="Bower L."/>
            <person name="Leinonen R."/>
        </authorList>
    </citation>
    <scope>NUCLEOTIDE SEQUENCE [LARGE SCALE GENOMIC DNA]</scope>
</reference>
<evidence type="ECO:0000313" key="3">
    <source>
        <dbReference type="Proteomes" id="UP000240931"/>
    </source>
</evidence>
<accession>A0A2C9CXX4</accession>
<evidence type="ECO:0000313" key="4">
    <source>
        <dbReference type="Proteomes" id="UP000317227"/>
    </source>
</evidence>
<protein>
    <submittedName>
        <fullName evidence="1">Uncharacterized protein</fullName>
    </submittedName>
</protein>
<keyword evidence="3" id="KW-1185">Reference proteome</keyword>
<dbReference type="KEGG" id="vg:40100767"/>
<reference evidence="3" key="2">
    <citation type="submission" date="2017-10" db="EMBL/GenBank/DDBJ databases">
        <authorList>
            <person name="Skurnik M."/>
        </authorList>
    </citation>
    <scope>NUCLEOTIDE SEQUENCE [LARGE SCALE GENOMIC DNA]</scope>
</reference>
<evidence type="ECO:0000313" key="2">
    <source>
        <dbReference type="EMBL" id="VUE36395.1"/>
    </source>
</evidence>
<reference evidence="1" key="1">
    <citation type="submission" date="2017-10" db="EMBL/GenBank/DDBJ databases">
        <authorList>
            <person name="Banno H."/>
            <person name="Chua N.-H."/>
        </authorList>
    </citation>
    <scope>NUCLEOTIDE SEQUENCE [LARGE SCALE GENOMIC DNA]</scope>
</reference>
<name>A0A2C9CXX4_9CAUD</name>
<gene>
    <name evidence="1" type="primary">g349</name>
</gene>